<evidence type="ECO:0000313" key="1">
    <source>
        <dbReference type="EMBL" id="KAF0315801.1"/>
    </source>
</evidence>
<organism evidence="1 2">
    <name type="scientific">Colletotrichum asianum</name>
    <dbReference type="NCBI Taxonomy" id="702518"/>
    <lineage>
        <taxon>Eukaryota</taxon>
        <taxon>Fungi</taxon>
        <taxon>Dikarya</taxon>
        <taxon>Ascomycota</taxon>
        <taxon>Pezizomycotina</taxon>
        <taxon>Sordariomycetes</taxon>
        <taxon>Hypocreomycetidae</taxon>
        <taxon>Glomerellales</taxon>
        <taxon>Glomerellaceae</taxon>
        <taxon>Colletotrichum</taxon>
        <taxon>Colletotrichum gloeosporioides species complex</taxon>
    </lineage>
</organism>
<dbReference type="OrthoDB" id="5100833at2759"/>
<gene>
    <name evidence="1" type="ORF">GQ607_016950</name>
</gene>
<accession>A0A8H3VYF5</accession>
<reference evidence="1 2" key="1">
    <citation type="submission" date="2019-12" db="EMBL/GenBank/DDBJ databases">
        <title>A genome sequence resource for the geographically widespread anthracnose pathogen Colletotrichum asianum.</title>
        <authorList>
            <person name="Meng Y."/>
        </authorList>
    </citation>
    <scope>NUCLEOTIDE SEQUENCE [LARGE SCALE GENOMIC DNA]</scope>
    <source>
        <strain evidence="1 2">ICMP 18580</strain>
    </source>
</reference>
<comment type="caution">
    <text evidence="1">The sequence shown here is derived from an EMBL/GenBank/DDBJ whole genome shotgun (WGS) entry which is preliminary data.</text>
</comment>
<keyword evidence="2" id="KW-1185">Reference proteome</keyword>
<name>A0A8H3VYF5_9PEZI</name>
<dbReference type="AlphaFoldDB" id="A0A8H3VYF5"/>
<protein>
    <submittedName>
        <fullName evidence="1">Uncharacterized protein</fullName>
    </submittedName>
</protein>
<sequence>LIKYIYFILYKEISNTKKYTYTFFKYIITNYNISKETILNRDKIFTFKF</sequence>
<evidence type="ECO:0000313" key="2">
    <source>
        <dbReference type="Proteomes" id="UP000434172"/>
    </source>
</evidence>
<feature type="non-terminal residue" evidence="1">
    <location>
        <position position="1"/>
    </location>
</feature>
<proteinExistence type="predicted"/>
<dbReference type="EMBL" id="WOWK01000185">
    <property type="protein sequence ID" value="KAF0315801.1"/>
    <property type="molecule type" value="Genomic_DNA"/>
</dbReference>
<dbReference type="Proteomes" id="UP000434172">
    <property type="component" value="Unassembled WGS sequence"/>
</dbReference>